<dbReference type="InterPro" id="IPR052345">
    <property type="entry name" value="Rad_response_metalloprotease"/>
</dbReference>
<dbReference type="InterPro" id="IPR001387">
    <property type="entry name" value="Cro/C1-type_HTH"/>
</dbReference>
<dbReference type="InterPro" id="IPR010359">
    <property type="entry name" value="IrrE_HExxH"/>
</dbReference>
<dbReference type="PROSITE" id="PS50943">
    <property type="entry name" value="HTH_CROC1"/>
    <property type="match status" value="1"/>
</dbReference>
<name>A0ABV7Z412_9DEIO</name>
<gene>
    <name evidence="3" type="ORF">ACFOSB_04600</name>
</gene>
<evidence type="ECO:0000313" key="4">
    <source>
        <dbReference type="Proteomes" id="UP001595803"/>
    </source>
</evidence>
<dbReference type="EMBL" id="JBHRZG010000004">
    <property type="protein sequence ID" value="MFC3832127.1"/>
    <property type="molecule type" value="Genomic_DNA"/>
</dbReference>
<dbReference type="Gene3D" id="1.10.10.2910">
    <property type="match status" value="1"/>
</dbReference>
<comment type="similarity">
    <text evidence="1">Belongs to the short-chain fatty acyl-CoA assimilation regulator (ScfR) family.</text>
</comment>
<dbReference type="RefSeq" id="WP_322473402.1">
    <property type="nucleotide sequence ID" value="NZ_JBHRZG010000004.1"/>
</dbReference>
<dbReference type="SMART" id="SM00530">
    <property type="entry name" value="HTH_XRE"/>
    <property type="match status" value="1"/>
</dbReference>
<evidence type="ECO:0000259" key="2">
    <source>
        <dbReference type="PROSITE" id="PS50943"/>
    </source>
</evidence>
<comment type="caution">
    <text evidence="3">The sequence shown here is derived from an EMBL/GenBank/DDBJ whole genome shotgun (WGS) entry which is preliminary data.</text>
</comment>
<dbReference type="PANTHER" id="PTHR43236:SF2">
    <property type="entry name" value="BLL0069 PROTEIN"/>
    <property type="match status" value="1"/>
</dbReference>
<dbReference type="SUPFAM" id="SSF47413">
    <property type="entry name" value="lambda repressor-like DNA-binding domains"/>
    <property type="match status" value="1"/>
</dbReference>
<dbReference type="CDD" id="cd00093">
    <property type="entry name" value="HTH_XRE"/>
    <property type="match status" value="1"/>
</dbReference>
<evidence type="ECO:0000313" key="3">
    <source>
        <dbReference type="EMBL" id="MFC3832127.1"/>
    </source>
</evidence>
<dbReference type="PANTHER" id="PTHR43236">
    <property type="entry name" value="ANTITOXIN HIGA1"/>
    <property type="match status" value="1"/>
</dbReference>
<feature type="domain" description="HTH cro/C1-type" evidence="2">
    <location>
        <begin position="9"/>
        <end position="60"/>
    </location>
</feature>
<proteinExistence type="inferred from homology"/>
<dbReference type="Proteomes" id="UP001595803">
    <property type="component" value="Unassembled WGS sequence"/>
</dbReference>
<dbReference type="Pfam" id="PF13560">
    <property type="entry name" value="HTH_31"/>
    <property type="match status" value="1"/>
</dbReference>
<dbReference type="Gene3D" id="1.10.260.40">
    <property type="entry name" value="lambda repressor-like DNA-binding domains"/>
    <property type="match status" value="1"/>
</dbReference>
<evidence type="ECO:0000256" key="1">
    <source>
        <dbReference type="ARBA" id="ARBA00007227"/>
    </source>
</evidence>
<accession>A0ABV7Z412</accession>
<dbReference type="InterPro" id="IPR010982">
    <property type="entry name" value="Lambda_DNA-bd_dom_sf"/>
</dbReference>
<dbReference type="Pfam" id="PF06114">
    <property type="entry name" value="Peptidase_M78"/>
    <property type="match status" value="1"/>
</dbReference>
<organism evidence="3 4">
    <name type="scientific">Deinococcus rufus</name>
    <dbReference type="NCBI Taxonomy" id="2136097"/>
    <lineage>
        <taxon>Bacteria</taxon>
        <taxon>Thermotogati</taxon>
        <taxon>Deinococcota</taxon>
        <taxon>Deinococci</taxon>
        <taxon>Deinococcales</taxon>
        <taxon>Deinococcaceae</taxon>
        <taxon>Deinococcus</taxon>
    </lineage>
</organism>
<reference evidence="4" key="1">
    <citation type="journal article" date="2019" name="Int. J. Syst. Evol. Microbiol.">
        <title>The Global Catalogue of Microorganisms (GCM) 10K type strain sequencing project: providing services to taxonomists for standard genome sequencing and annotation.</title>
        <authorList>
            <consortium name="The Broad Institute Genomics Platform"/>
            <consortium name="The Broad Institute Genome Sequencing Center for Infectious Disease"/>
            <person name="Wu L."/>
            <person name="Ma J."/>
        </authorList>
    </citation>
    <scope>NUCLEOTIDE SEQUENCE [LARGE SCALE GENOMIC DNA]</scope>
    <source>
        <strain evidence="4">CCTCC AB 2017081</strain>
    </source>
</reference>
<protein>
    <submittedName>
        <fullName evidence="3">XRE family transcriptional regulator</fullName>
    </submittedName>
</protein>
<keyword evidence="4" id="KW-1185">Reference proteome</keyword>
<sequence length="394" mass="44925">MTPDVLIWARERSRLDVEAVAHLLRVDANLVEQWENGSSRPTVPQARKLAEIYKRPVAVFFLSSPPKDFSVIEEYRVHRLSENESASKALSLELQSAQETRDNLIDIADEKGDEFLPFKLTSNLDHSIVDTAVKIRSQMGISRSEQINWKSTDIALRHWINSVENLDVLVFQSSKFDVREARGFSIFNEILPIILLNGKDAPAGKIFTLIHELVHLSLVKDNRNIIEYVNQDGNKGKTQDKKIEEFCDNVASEIILPQEMFAKYISDSRQTIDLAFISTIARHFSVSRDMVLLRLRRHHYITFDKYLELKNSLDKEYEAIRLAKIEKSKSSPGAAPPHYMTLRDLGITYTRVVLEALNESVISASTASGLLRLKTKHFDKLSDALMDRMTQVAS</sequence>